<sequence>MKDTIKTQTPHQSQLSTFGADKKRTADAAFLPHAIPHLSNLKEVTLTLGHFKSVRDCDVLGSSKSVKYLTIMIEVIKSDDANLIARELCDRYSNIAQLNIYRYENAYRGFTPPKKKRFMVALEYALRHTNPLPHLKTVLFKYYERHMENTKQSWKAFKEIKDMKRIVEVLAGCHTNHAFQFDGSVFELLKAISRQLQEEYHTSKEFNTHITPDVFHTALLSVISNYRPNHEPNLRVMLEATSEIDELNDFDLVLEEIFFTAIGTARIGGYF</sequence>
<protein>
    <submittedName>
        <fullName evidence="1">Uncharacterized protein</fullName>
    </submittedName>
</protein>
<keyword evidence="2" id="KW-1185">Reference proteome</keyword>
<dbReference type="EMBL" id="KE007236">
    <property type="protein sequence ID" value="EOR00103.1"/>
    <property type="molecule type" value="Genomic_DNA"/>
</dbReference>
<dbReference type="Proteomes" id="UP000014064">
    <property type="component" value="Unassembled WGS sequence"/>
</dbReference>
<accession>R9AD75</accession>
<proteinExistence type="predicted"/>
<name>R9AD75_WALI9</name>
<gene>
    <name evidence="1" type="ORF">J056_000989</name>
</gene>
<dbReference type="GeneID" id="20373941"/>
<evidence type="ECO:0000313" key="1">
    <source>
        <dbReference type="EMBL" id="EOR00103.1"/>
    </source>
</evidence>
<reference evidence="2" key="1">
    <citation type="journal article" date="2013" name="BMC Genomics">
        <title>Genome and transcriptome sequencing of the halophilic fungus Wallemia ichthyophaga: haloadaptations present and absent.</title>
        <authorList>
            <person name="Zajc J."/>
            <person name="Liu Y."/>
            <person name="Dai W."/>
            <person name="Yang Z."/>
            <person name="Hu J."/>
            <person name="Gostincar C."/>
            <person name="Gunde-Cimerman N."/>
        </authorList>
    </citation>
    <scope>NUCLEOTIDE SEQUENCE [LARGE SCALE GENOMIC DNA]</scope>
    <source>
        <strain evidence="2">EXF-994 / CBS 113033</strain>
    </source>
</reference>
<organism evidence="1 2">
    <name type="scientific">Wallemia ichthyophaga (strain EXF-994 / CBS 113033)</name>
    <dbReference type="NCBI Taxonomy" id="1299270"/>
    <lineage>
        <taxon>Eukaryota</taxon>
        <taxon>Fungi</taxon>
        <taxon>Dikarya</taxon>
        <taxon>Basidiomycota</taxon>
        <taxon>Wallemiomycotina</taxon>
        <taxon>Wallemiomycetes</taxon>
        <taxon>Wallemiales</taxon>
        <taxon>Wallemiaceae</taxon>
        <taxon>Wallemia</taxon>
    </lineage>
</organism>
<evidence type="ECO:0000313" key="2">
    <source>
        <dbReference type="Proteomes" id="UP000014064"/>
    </source>
</evidence>
<dbReference type="KEGG" id="wic:J056_000989"/>
<dbReference type="RefSeq" id="XP_009268892.1">
    <property type="nucleotide sequence ID" value="XM_009270617.1"/>
</dbReference>
<dbReference type="AlphaFoldDB" id="R9AD75"/>
<dbReference type="HOGENOM" id="CLU_1027461_0_0_1"/>